<evidence type="ECO:0000256" key="8">
    <source>
        <dbReference type="ARBA" id="ARBA00022840"/>
    </source>
</evidence>
<evidence type="ECO:0000256" key="7">
    <source>
        <dbReference type="ARBA" id="ARBA00022741"/>
    </source>
</evidence>
<dbReference type="InterPro" id="IPR003442">
    <property type="entry name" value="T6A_TsaE"/>
</dbReference>
<gene>
    <name evidence="11" type="ordered locus">Amico_0792</name>
</gene>
<name>D5EEE3_AMICL</name>
<dbReference type="PANTHER" id="PTHR33540">
    <property type="entry name" value="TRNA THREONYLCARBAMOYLADENOSINE BIOSYNTHESIS PROTEIN TSAE"/>
    <property type="match status" value="1"/>
</dbReference>
<accession>D5EEE3</accession>
<dbReference type="STRING" id="572547.Amico_0792"/>
<keyword evidence="9" id="KW-0460">Magnesium</keyword>
<dbReference type="NCBIfam" id="TIGR00150">
    <property type="entry name" value="T6A_YjeE"/>
    <property type="match status" value="1"/>
</dbReference>
<keyword evidence="4" id="KW-0963">Cytoplasm</keyword>
<organism evidence="11 12">
    <name type="scientific">Aminobacterium colombiense (strain DSM 12261 / ALA-1)</name>
    <dbReference type="NCBI Taxonomy" id="572547"/>
    <lineage>
        <taxon>Bacteria</taxon>
        <taxon>Thermotogati</taxon>
        <taxon>Synergistota</taxon>
        <taxon>Synergistia</taxon>
        <taxon>Synergistales</taxon>
        <taxon>Aminobacteriaceae</taxon>
        <taxon>Aminobacterium</taxon>
    </lineage>
</organism>
<dbReference type="GO" id="GO:0005524">
    <property type="term" value="F:ATP binding"/>
    <property type="evidence" value="ECO:0007669"/>
    <property type="project" value="UniProtKB-KW"/>
</dbReference>
<comment type="subcellular location">
    <subcellularLocation>
        <location evidence="1">Cytoplasm</location>
    </subcellularLocation>
</comment>
<dbReference type="RefSeq" id="WP_013048191.1">
    <property type="nucleotide sequence ID" value="NC_014011.1"/>
</dbReference>
<protein>
    <recommendedName>
        <fullName evidence="3">tRNA threonylcarbamoyladenosine biosynthesis protein TsaE</fullName>
    </recommendedName>
    <alternativeName>
        <fullName evidence="10">t(6)A37 threonylcarbamoyladenosine biosynthesis protein TsaE</fullName>
    </alternativeName>
</protein>
<dbReference type="Gene3D" id="3.40.50.300">
    <property type="entry name" value="P-loop containing nucleotide triphosphate hydrolases"/>
    <property type="match status" value="1"/>
</dbReference>
<evidence type="ECO:0000256" key="10">
    <source>
        <dbReference type="ARBA" id="ARBA00032441"/>
    </source>
</evidence>
<evidence type="ECO:0000256" key="6">
    <source>
        <dbReference type="ARBA" id="ARBA00022723"/>
    </source>
</evidence>
<keyword evidence="12" id="KW-1185">Reference proteome</keyword>
<sequence>MINKKEEKADSMEITSFSPEQTRLIGECMARHVYSGLTILLYGDLGAGKTVLVKGLGDGLGARGVRSPSFTLINEYEGRLPLAHVDLYRLERGDEYELGLCEYADDGFVLVIEWPDRLAEQPTKDLWKLYFCRDSETVRRISFKAEGEKAVKTMELLLKDIGEIGQ</sequence>
<dbReference type="PANTHER" id="PTHR33540:SF2">
    <property type="entry name" value="TRNA THREONYLCARBAMOYLADENOSINE BIOSYNTHESIS PROTEIN TSAE"/>
    <property type="match status" value="1"/>
</dbReference>
<evidence type="ECO:0000313" key="12">
    <source>
        <dbReference type="Proteomes" id="UP000002366"/>
    </source>
</evidence>
<dbReference type="InterPro" id="IPR027417">
    <property type="entry name" value="P-loop_NTPase"/>
</dbReference>
<evidence type="ECO:0000256" key="5">
    <source>
        <dbReference type="ARBA" id="ARBA00022694"/>
    </source>
</evidence>
<comment type="similarity">
    <text evidence="2">Belongs to the TsaE family.</text>
</comment>
<keyword evidence="7" id="KW-0547">Nucleotide-binding</keyword>
<dbReference type="KEGG" id="aco:Amico_0792"/>
<proteinExistence type="inferred from homology"/>
<keyword evidence="5" id="KW-0819">tRNA processing</keyword>
<dbReference type="eggNOG" id="COG0802">
    <property type="taxonomic scope" value="Bacteria"/>
</dbReference>
<evidence type="ECO:0000256" key="3">
    <source>
        <dbReference type="ARBA" id="ARBA00019010"/>
    </source>
</evidence>
<reference evidence="11 12" key="1">
    <citation type="journal article" date="2010" name="Stand. Genomic Sci.">
        <title>Complete genome sequence of Aminobacterium colombiense type strain (ALA-1).</title>
        <authorList>
            <person name="Chertkov O."/>
            <person name="Sikorski J."/>
            <person name="Brambilla E."/>
            <person name="Lapidus A."/>
            <person name="Copeland A."/>
            <person name="Glavina Del Rio T."/>
            <person name="Nolan M."/>
            <person name="Lucas S."/>
            <person name="Tice H."/>
            <person name="Cheng J.F."/>
            <person name="Han C."/>
            <person name="Detter J.C."/>
            <person name="Bruce D."/>
            <person name="Tapia R."/>
            <person name="Goodwin L."/>
            <person name="Pitluck S."/>
            <person name="Liolios K."/>
            <person name="Ivanova N."/>
            <person name="Mavromatis K."/>
            <person name="Ovchinnikova G."/>
            <person name="Pati A."/>
            <person name="Chen A."/>
            <person name="Palaniappan K."/>
            <person name="Land M."/>
            <person name="Hauser L."/>
            <person name="Chang Y.J."/>
            <person name="Jeffries C.D."/>
            <person name="Spring S."/>
            <person name="Rohde M."/>
            <person name="Goker M."/>
            <person name="Bristow J."/>
            <person name="Eisen J.A."/>
            <person name="Markowitz V."/>
            <person name="Hugenholtz P."/>
            <person name="Kyrpides N.C."/>
            <person name="Klenk H.P."/>
        </authorList>
    </citation>
    <scope>NUCLEOTIDE SEQUENCE [LARGE SCALE GENOMIC DNA]</scope>
    <source>
        <strain evidence="12">DSM 12261 / ALA-1</strain>
    </source>
</reference>
<evidence type="ECO:0000256" key="4">
    <source>
        <dbReference type="ARBA" id="ARBA00022490"/>
    </source>
</evidence>
<dbReference type="GO" id="GO:0046872">
    <property type="term" value="F:metal ion binding"/>
    <property type="evidence" value="ECO:0007669"/>
    <property type="project" value="UniProtKB-KW"/>
</dbReference>
<evidence type="ECO:0000256" key="2">
    <source>
        <dbReference type="ARBA" id="ARBA00007599"/>
    </source>
</evidence>
<keyword evidence="8" id="KW-0067">ATP-binding</keyword>
<evidence type="ECO:0000313" key="11">
    <source>
        <dbReference type="EMBL" id="ADE56925.1"/>
    </source>
</evidence>
<dbReference type="SUPFAM" id="SSF52540">
    <property type="entry name" value="P-loop containing nucleoside triphosphate hydrolases"/>
    <property type="match status" value="1"/>
</dbReference>
<dbReference type="HOGENOM" id="CLU_087829_3_0_0"/>
<dbReference type="Pfam" id="PF02367">
    <property type="entry name" value="TsaE"/>
    <property type="match status" value="1"/>
</dbReference>
<evidence type="ECO:0000256" key="1">
    <source>
        <dbReference type="ARBA" id="ARBA00004496"/>
    </source>
</evidence>
<dbReference type="EMBL" id="CP001997">
    <property type="protein sequence ID" value="ADE56925.1"/>
    <property type="molecule type" value="Genomic_DNA"/>
</dbReference>
<dbReference type="AlphaFoldDB" id="D5EEE3"/>
<dbReference type="GO" id="GO:0005737">
    <property type="term" value="C:cytoplasm"/>
    <property type="evidence" value="ECO:0007669"/>
    <property type="project" value="UniProtKB-SubCell"/>
</dbReference>
<evidence type="ECO:0000256" key="9">
    <source>
        <dbReference type="ARBA" id="ARBA00022842"/>
    </source>
</evidence>
<dbReference type="Proteomes" id="UP000002366">
    <property type="component" value="Chromosome"/>
</dbReference>
<keyword evidence="6" id="KW-0479">Metal-binding</keyword>
<dbReference type="GO" id="GO:0002949">
    <property type="term" value="P:tRNA threonylcarbamoyladenosine modification"/>
    <property type="evidence" value="ECO:0007669"/>
    <property type="project" value="InterPro"/>
</dbReference>